<dbReference type="STRING" id="336988.NT96_00510"/>
<dbReference type="SUPFAM" id="SSF102405">
    <property type="entry name" value="MCP/YpsA-like"/>
    <property type="match status" value="1"/>
</dbReference>
<dbReference type="HAMAP" id="MF_01575">
    <property type="entry name" value="UPF0398"/>
    <property type="match status" value="1"/>
</dbReference>
<dbReference type="AlphaFoldDB" id="G9WFT3"/>
<name>G9WFT3_9LACO</name>
<dbReference type="NCBIfam" id="NF010181">
    <property type="entry name" value="PRK13660.1"/>
    <property type="match status" value="1"/>
</dbReference>
<evidence type="ECO:0000313" key="2">
    <source>
        <dbReference type="EMBL" id="EHN59456.1"/>
    </source>
</evidence>
<comment type="similarity">
    <text evidence="1">Belongs to the UPF0398 family.</text>
</comment>
<dbReference type="EMBL" id="AFVZ01000001">
    <property type="protein sequence ID" value="EHN59456.1"/>
    <property type="molecule type" value="Genomic_DNA"/>
</dbReference>
<keyword evidence="3" id="KW-1185">Reference proteome</keyword>
<dbReference type="OrthoDB" id="2301957at2"/>
<evidence type="ECO:0000256" key="1">
    <source>
        <dbReference type="HAMAP-Rule" id="MF_01575"/>
    </source>
</evidence>
<dbReference type="PANTHER" id="PTHR38440">
    <property type="entry name" value="UPF0398 PROTEIN YPSA"/>
    <property type="match status" value="1"/>
</dbReference>
<dbReference type="Gene3D" id="3.40.50.450">
    <property type="match status" value="1"/>
</dbReference>
<dbReference type="PATRIC" id="fig|1045004.4.peg.1348"/>
<evidence type="ECO:0000313" key="3">
    <source>
        <dbReference type="Proteomes" id="UP000004959"/>
    </source>
</evidence>
<proteinExistence type="inferred from homology"/>
<comment type="caution">
    <text evidence="2">The sequence shown here is derived from an EMBL/GenBank/DDBJ whole genome shotgun (WGS) entry which is preliminary data.</text>
</comment>
<dbReference type="PIRSF" id="PIRSF021290">
    <property type="entry name" value="DUF1273"/>
    <property type="match status" value="1"/>
</dbReference>
<dbReference type="HOGENOM" id="CLU_105319_0_0_9"/>
<dbReference type="InterPro" id="IPR010697">
    <property type="entry name" value="YspA"/>
</dbReference>
<dbReference type="Proteomes" id="UP000004959">
    <property type="component" value="Chromosome"/>
</dbReference>
<organism evidence="2 3">
    <name type="scientific">Oenococcus kitaharae DSM 17330</name>
    <dbReference type="NCBI Taxonomy" id="1045004"/>
    <lineage>
        <taxon>Bacteria</taxon>
        <taxon>Bacillati</taxon>
        <taxon>Bacillota</taxon>
        <taxon>Bacilli</taxon>
        <taxon>Lactobacillales</taxon>
        <taxon>Lactobacillaceae</taxon>
        <taxon>Oenococcus</taxon>
    </lineage>
</organism>
<dbReference type="Pfam" id="PF06908">
    <property type="entry name" value="YpsA"/>
    <property type="match status" value="1"/>
</dbReference>
<protein>
    <recommendedName>
        <fullName evidence="1">UPF0398 protein OKIT_1373</fullName>
    </recommendedName>
</protein>
<reference evidence="2 3" key="1">
    <citation type="journal article" date="2012" name="PLoS ONE">
        <title>Functional divergence in the genus oenococcus as predicted by genome sequencing of the newly-described species, Oenococcus kitaharae.</title>
        <authorList>
            <person name="Borneman A.R."/>
            <person name="McCarthy J.M."/>
            <person name="Chambers P.J."/>
            <person name="Bartowsky E.J."/>
        </authorList>
    </citation>
    <scope>NUCLEOTIDE SEQUENCE [LARGE SCALE GENOMIC DNA]</scope>
    <source>
        <strain evidence="3">DSM17330</strain>
    </source>
</reference>
<dbReference type="eggNOG" id="COG4474">
    <property type="taxonomic scope" value="Bacteria"/>
</dbReference>
<sequence>MKKRLWITGYRSFELGAFNDQDPKVQVVKRAIKDDLVDEIENNDLEWLITSGQLGVEQWASETAIDLKKTFPTLKIAIMLPFSDFGSQWNPEHQSALLNLRSQVDFSQSLTQEGYKSPIQLRNFQQFMLTHTDEALMVYDPENTGKADYDYKAIKEYQGKHPDYTLKLIDFDMLTDLSEEMEEERREW</sequence>
<dbReference type="PANTHER" id="PTHR38440:SF1">
    <property type="entry name" value="UPF0398 PROTEIN SPR0331"/>
    <property type="match status" value="1"/>
</dbReference>
<gene>
    <name evidence="2" type="ORF">OKIT_1373</name>
</gene>
<accession>G9WFT3</accession>
<dbReference type="RefSeq" id="WP_007746375.1">
    <property type="nucleotide sequence ID" value="NZ_CM001398.1"/>
</dbReference>